<reference evidence="2 3" key="1">
    <citation type="submission" date="2022-07" db="EMBL/GenBank/DDBJ databases">
        <title>Novel species in genus cellulomonas.</title>
        <authorList>
            <person name="Ye L."/>
        </authorList>
    </citation>
    <scope>NUCLEOTIDE SEQUENCE [LARGE SCALE GENOMIC DNA]</scope>
    <source>
        <strain evidence="3">zg-B89</strain>
    </source>
</reference>
<accession>A0ABY5KTC8</accession>
<dbReference type="Proteomes" id="UP001316384">
    <property type="component" value="Chromosome"/>
</dbReference>
<sequence>MTTQLPSPAPLTAARPQSPMPLPTPRGPLSDALLRALTGTADPGILRDEAAGVLAAPTGSWLEHDDVQLALTCMYELHYRGLDGVDDDWEWQPDVLAARAALERAVEAELRERVTVAVPVDTSAAAVAKTLFDLTSSDDGPSMSRWIARRAEREQIEEFVVHRSVYQLKEADPHTWAVPRLGGAPKVALMEIQSDEYGAGDPERQHAALFAQAMRGLGLDDTYGRYVDHVPAITLAHPNVMSMLGLHRRLLGAIVGHLAAFEMTSSIPNRLYGNGMRRVGLGQDVTEYFDEHVEADAVHEQIAGRDMAGRLVEQEPTLGGDVVWGAAVCLALDGMWAQHVLDRWEAGEPSLRQPLR</sequence>
<dbReference type="InterPro" id="IPR016084">
    <property type="entry name" value="Haem_Oase-like_multi-hlx"/>
</dbReference>
<proteinExistence type="predicted"/>
<evidence type="ECO:0000313" key="2">
    <source>
        <dbReference type="EMBL" id="UUI72385.1"/>
    </source>
</evidence>
<dbReference type="RefSeq" id="WP_227577946.1">
    <property type="nucleotide sequence ID" value="NZ_CP101987.1"/>
</dbReference>
<dbReference type="SUPFAM" id="SSF48613">
    <property type="entry name" value="Heme oxygenase-like"/>
    <property type="match status" value="1"/>
</dbReference>
<dbReference type="SMART" id="SM01236">
    <property type="entry name" value="Haem_oxygenase_2"/>
    <property type="match status" value="1"/>
</dbReference>
<evidence type="ECO:0000313" key="3">
    <source>
        <dbReference type="Proteomes" id="UP001316384"/>
    </source>
</evidence>
<organism evidence="2 3">
    <name type="scientific">Cellulomonas xiejunii</name>
    <dbReference type="NCBI Taxonomy" id="2968083"/>
    <lineage>
        <taxon>Bacteria</taxon>
        <taxon>Bacillati</taxon>
        <taxon>Actinomycetota</taxon>
        <taxon>Actinomycetes</taxon>
        <taxon>Micrococcales</taxon>
        <taxon>Cellulomonadaceae</taxon>
        <taxon>Cellulomonas</taxon>
    </lineage>
</organism>
<name>A0ABY5KTC8_9CELL</name>
<gene>
    <name evidence="2" type="ORF">NP048_02635</name>
</gene>
<dbReference type="Gene3D" id="1.20.910.10">
    <property type="entry name" value="Heme oxygenase-like"/>
    <property type="match status" value="1"/>
</dbReference>
<evidence type="ECO:0000256" key="1">
    <source>
        <dbReference type="SAM" id="MobiDB-lite"/>
    </source>
</evidence>
<keyword evidence="3" id="KW-1185">Reference proteome</keyword>
<dbReference type="EMBL" id="CP101987">
    <property type="protein sequence ID" value="UUI72385.1"/>
    <property type="molecule type" value="Genomic_DNA"/>
</dbReference>
<dbReference type="Pfam" id="PF14518">
    <property type="entry name" value="Haem_oxygenas_2"/>
    <property type="match status" value="1"/>
</dbReference>
<protein>
    <submittedName>
        <fullName evidence="2">Iron-containing redox enzyme family protein</fullName>
    </submittedName>
</protein>
<feature type="region of interest" description="Disordered" evidence="1">
    <location>
        <begin position="1"/>
        <end position="29"/>
    </location>
</feature>